<dbReference type="PANTHER" id="PTHR14187:SF81">
    <property type="entry name" value="HSP70 FAMILY PROTEIN (AFU_ORTHOLOGUE AFUA_4G14040)"/>
    <property type="match status" value="1"/>
</dbReference>
<dbReference type="InterPro" id="IPR043129">
    <property type="entry name" value="ATPase_NBD"/>
</dbReference>
<feature type="compositionally biased region" description="Polar residues" evidence="3">
    <location>
        <begin position="558"/>
        <end position="568"/>
    </location>
</feature>
<organism evidence="4 5">
    <name type="scientific">Talaromyces pinophilus</name>
    <name type="common">Penicillium pinophilum</name>
    <dbReference type="NCBI Taxonomy" id="128442"/>
    <lineage>
        <taxon>Eukaryota</taxon>
        <taxon>Fungi</taxon>
        <taxon>Dikarya</taxon>
        <taxon>Ascomycota</taxon>
        <taxon>Pezizomycotina</taxon>
        <taxon>Eurotiomycetes</taxon>
        <taxon>Eurotiomycetidae</taxon>
        <taxon>Eurotiales</taxon>
        <taxon>Trichocomaceae</taxon>
        <taxon>Talaromyces</taxon>
        <taxon>Talaromyces sect. Talaromyces</taxon>
    </lineage>
</organism>
<dbReference type="GO" id="GO:0005524">
    <property type="term" value="F:ATP binding"/>
    <property type="evidence" value="ECO:0007669"/>
    <property type="project" value="UniProtKB-KW"/>
</dbReference>
<name>A0A6V8HHG4_TALPI</name>
<dbReference type="GO" id="GO:0140662">
    <property type="term" value="F:ATP-dependent protein folding chaperone"/>
    <property type="evidence" value="ECO:0007669"/>
    <property type="project" value="InterPro"/>
</dbReference>
<dbReference type="Proteomes" id="UP000053095">
    <property type="component" value="Unassembled WGS sequence"/>
</dbReference>
<evidence type="ECO:0000256" key="2">
    <source>
        <dbReference type="ARBA" id="ARBA00022840"/>
    </source>
</evidence>
<protein>
    <recommendedName>
        <fullName evidence="6">Actin-like ATPase domain-containing protein</fullName>
    </recommendedName>
</protein>
<keyword evidence="1" id="KW-0547">Nucleotide-binding</keyword>
<evidence type="ECO:0000256" key="3">
    <source>
        <dbReference type="SAM" id="MobiDB-lite"/>
    </source>
</evidence>
<feature type="region of interest" description="Disordered" evidence="3">
    <location>
        <begin position="538"/>
        <end position="568"/>
    </location>
</feature>
<accession>A0A6V8HHG4</accession>
<evidence type="ECO:0000313" key="4">
    <source>
        <dbReference type="EMBL" id="GAM41080.1"/>
    </source>
</evidence>
<dbReference type="AlphaFoldDB" id="A0A6V8HHG4"/>
<dbReference type="PANTHER" id="PTHR14187">
    <property type="entry name" value="ALPHA KINASE/ELONGATION FACTOR 2 KINASE"/>
    <property type="match status" value="1"/>
</dbReference>
<dbReference type="EMBL" id="DF933837">
    <property type="protein sequence ID" value="GAM41080.1"/>
    <property type="molecule type" value="Genomic_DNA"/>
</dbReference>
<gene>
    <name evidence="4" type="ORF">TCE0_041r13931</name>
</gene>
<dbReference type="CDD" id="cd10170">
    <property type="entry name" value="ASKHA_NBD_HSP70"/>
    <property type="match status" value="1"/>
</dbReference>
<evidence type="ECO:0000313" key="5">
    <source>
        <dbReference type="Proteomes" id="UP000053095"/>
    </source>
</evidence>
<dbReference type="Gene3D" id="3.30.420.40">
    <property type="match status" value="2"/>
</dbReference>
<reference evidence="5" key="1">
    <citation type="journal article" date="2015" name="Genome Announc.">
        <title>Draft genome sequence of Talaromyces cellulolyticus strain Y-94, a source of lignocellulosic biomass-degrading enzymes.</title>
        <authorList>
            <person name="Fujii T."/>
            <person name="Koike H."/>
            <person name="Sawayama S."/>
            <person name="Yano S."/>
            <person name="Inoue H."/>
        </authorList>
    </citation>
    <scope>NUCLEOTIDE SEQUENCE [LARGE SCALE GENOMIC DNA]</scope>
    <source>
        <strain evidence="5">Y-94</strain>
    </source>
</reference>
<keyword evidence="5" id="KW-1185">Reference proteome</keyword>
<feature type="compositionally biased region" description="Acidic residues" evidence="3">
    <location>
        <begin position="541"/>
        <end position="550"/>
    </location>
</feature>
<sequence length="568" mass="62896">MAARKVFHLTLTSEKEDKENPTSEKTILNVGVDFGTTYSGFATWLTRCAGAGAVIANNKWPHCGNFPEKVPSMLSYDMRNPAQPQVTAWGYGTKSSTNTYTWFKLGLAQDQGQEIFDDKLLYNGLGSIKCPANLTYDDLATDYLRSFYEHLLEKIKEQEGQATFDLLALHFILAVPAGWPDVSRHRIQSCADRAGFGSREGDKISLIAEPEAAALAMFHSYSSKVEAGGTFKENTNVMVVDMGGGTVDLITYTIKQLRPFRVAEACVGSGAKCGSSTIDRHFQKLMEERFGDAYKSKSQKVIGPKSPFMTEFEEVKRRFIDTTLIDGIRLDLGLEDSEYYNKEDGEVTLTSEDLVELFSPVVDNVIELIKEQAERTKAENEHPLSAIILCGGLAGSGYIQTTLKSFCQKTIPGAENDSLLCQEKYRWLKNASIHIGGKFGYQGVIEIYQCDSLQAPLWKSDKGVTRLGDLPIDLTHLDPSTKKNAEISHIPGRVPDTKSVKVEIGQVIKSSNVVEFIARIGKRTIGLARFDYAPIAKSEAGLDEEEEEDNSNAWLRPRSSSPLMMHSS</sequence>
<evidence type="ECO:0008006" key="6">
    <source>
        <dbReference type="Google" id="ProtNLM"/>
    </source>
</evidence>
<proteinExistence type="predicted"/>
<dbReference type="Pfam" id="PF00012">
    <property type="entry name" value="HSP70"/>
    <property type="match status" value="1"/>
</dbReference>
<keyword evidence="2" id="KW-0067">ATP-binding</keyword>
<evidence type="ECO:0000256" key="1">
    <source>
        <dbReference type="ARBA" id="ARBA00022741"/>
    </source>
</evidence>
<dbReference type="InterPro" id="IPR013126">
    <property type="entry name" value="Hsp_70_fam"/>
</dbReference>
<dbReference type="SUPFAM" id="SSF53067">
    <property type="entry name" value="Actin-like ATPase domain"/>
    <property type="match status" value="2"/>
</dbReference>
<comment type="caution">
    <text evidence="4">The sequence shown here is derived from an EMBL/GenBank/DDBJ whole genome shotgun (WGS) entry which is preliminary data.</text>
</comment>